<name>A0A6C0DDG1_9ZZZZ</name>
<reference evidence="1" key="1">
    <citation type="journal article" date="2020" name="Nature">
        <title>Giant virus diversity and host interactions through global metagenomics.</title>
        <authorList>
            <person name="Schulz F."/>
            <person name="Roux S."/>
            <person name="Paez-Espino D."/>
            <person name="Jungbluth S."/>
            <person name="Walsh D.A."/>
            <person name="Denef V.J."/>
            <person name="McMahon K.D."/>
            <person name="Konstantinidis K.T."/>
            <person name="Eloe-Fadrosh E.A."/>
            <person name="Kyrpides N.C."/>
            <person name="Woyke T."/>
        </authorList>
    </citation>
    <scope>NUCLEOTIDE SEQUENCE</scope>
    <source>
        <strain evidence="1">GVMAG-M-3300023174-137</strain>
    </source>
</reference>
<dbReference type="EMBL" id="MN739580">
    <property type="protein sequence ID" value="QHT14224.1"/>
    <property type="molecule type" value="Genomic_DNA"/>
</dbReference>
<sequence length="298" mass="34048">MELNEGSLRSSHREINPVRLKYAPKPLQVSARNLVDSICKHGSPIIRQRLDIENMKQPLQKGVFYVAENEGKSQPGFLVFLPGKQAVVYLQTKERALPPAMLRMRVSPYMSEGGGSVFVANLDTIAHTLRIEDVWMWRGEPVFTTTPYSERRDLLREFVDKHWIPDTRLMGGITTTILNPISLAELCTKSLVGTSTIDLIPEQPGKRRMWYLVNQEELSSSRMVVDVKQPSKGRAVKVDKMPDIYDIYDEKKTLICRASVQSFALSQEMRSKCSTDEGVWVNISWRDDFKGYEIIKIL</sequence>
<organism evidence="1">
    <name type="scientific">viral metagenome</name>
    <dbReference type="NCBI Taxonomy" id="1070528"/>
    <lineage>
        <taxon>unclassified sequences</taxon>
        <taxon>metagenomes</taxon>
        <taxon>organismal metagenomes</taxon>
    </lineage>
</organism>
<dbReference type="AlphaFoldDB" id="A0A6C0DDG1"/>
<protein>
    <submittedName>
        <fullName evidence="1">Uncharacterized protein</fullName>
    </submittedName>
</protein>
<evidence type="ECO:0000313" key="1">
    <source>
        <dbReference type="EMBL" id="QHT14224.1"/>
    </source>
</evidence>
<accession>A0A6C0DDG1</accession>
<proteinExistence type="predicted"/>